<dbReference type="Gene3D" id="3.30.565.10">
    <property type="entry name" value="Histidine kinase-like ATPase, C-terminal domain"/>
    <property type="match status" value="1"/>
</dbReference>
<dbReference type="InterPro" id="IPR004358">
    <property type="entry name" value="Sig_transdc_His_kin-like_C"/>
</dbReference>
<dbReference type="InterPro" id="IPR011006">
    <property type="entry name" value="CheY-like_superfamily"/>
</dbReference>
<dbReference type="Pfam" id="PF00512">
    <property type="entry name" value="HisKA"/>
    <property type="match status" value="1"/>
</dbReference>
<dbReference type="InterPro" id="IPR015943">
    <property type="entry name" value="WD40/YVTN_repeat-like_dom_sf"/>
</dbReference>
<dbReference type="FunFam" id="3.30.565.10:FF:000010">
    <property type="entry name" value="Sensor histidine kinase RcsC"/>
    <property type="match status" value="1"/>
</dbReference>
<dbReference type="Proteomes" id="UP000184185">
    <property type="component" value="Unassembled WGS sequence"/>
</dbReference>
<evidence type="ECO:0000256" key="8">
    <source>
        <dbReference type="ARBA" id="ARBA00024867"/>
    </source>
</evidence>
<dbReference type="InterPro" id="IPR008207">
    <property type="entry name" value="Sig_transdc_His_kin_Hpt_dom"/>
</dbReference>
<dbReference type="InterPro" id="IPR011110">
    <property type="entry name" value="Reg_prop"/>
</dbReference>
<dbReference type="GO" id="GO:0005886">
    <property type="term" value="C:plasma membrane"/>
    <property type="evidence" value="ECO:0007669"/>
    <property type="project" value="UniProtKB-SubCell"/>
</dbReference>
<dbReference type="InterPro" id="IPR036097">
    <property type="entry name" value="HisK_dim/P_sf"/>
</dbReference>
<name>A0A1M6DX62_PSEXY</name>
<protein>
    <recommendedName>
        <fullName evidence="9">Circadian input-output histidine kinase CikA</fullName>
        <ecNumber evidence="3">2.7.13.3</ecNumber>
    </recommendedName>
    <alternativeName>
        <fullName evidence="4">Stage 0 sporulation protein A homolog</fullName>
    </alternativeName>
</protein>
<dbReference type="Pfam" id="PF02518">
    <property type="entry name" value="HATPase_c"/>
    <property type="match status" value="1"/>
</dbReference>
<sequence length="1410" mass="158204">MGIKRVCSLAVVFVLVATCFFSINSHTQAHEAEDPVKYKVGGGYAVTGELGDTSYMAEIYDATNSLPASESNFILADNEGYMWLCGYSGVIKFDGSSFVKQDTSEGMTNGRVIFQDSKGKIWVGTNDNGVVVIDDGVRTHFTFEEGLPSSSIRTFAEDDEGNVFIGTTQGIAYVTPEMKVVNFDCDLLNTQRILRLSTGKGGIIYGYTKKGDIFSVESKKLTSFYKNGHLGINKITNVYADPINEGKAYIGTEYGYLYYGNFGTTLKSLEEISLSPLKTVKWITEECGYIWVASETEVGYINQIHRFVHVDKLPLNSSIEMFTSDYQGNLWFASSRQGVMKIVANNFINYTEKAGIEDRVVNATCYHKGTLYVGTDEGLYIIDKNLRPVTNEMTEFIGDNRVRCIIDDDDGNVWFAVFSNNMGLIRLSANGEISSFRTHNGLPSNEIRCLRNGFNGNILVGTNEGVAIINDGELTLSMNGEILKTPVVLDLLELEDGTLYVATDGDGIYVIKDGVQIDRIGHDEGLTSDVVMRMNKDSQRDVIWITTSNSIEYMKDGKITNVSTFPYTHNFDIYSDNDDELWILASCGIFSVPVQQMLDDKVTDYREYNLANGLTSMPIANERSGIDVYGNLYVAGMTGVSKVNINRYYDANCDVRVGIASVTCDDVKLEPDETGTYVIPPDVNRIQISPAVMDYSMMNPVVKVFLDKVGDGGMTSQRSQLHTLDYTGLKYGDYLLHIQILDNVTGEIRQDETFKFIKQPRLFERTSVRVLLLFLLAAAVAFIVWRIMTGTVIRRQYVEIQMAKDEAERANTAKSRFLANMSHEIRTPINTIMGMNEIILREDTEGVPKSYFMSVVNCSLDIRNAAESLLGLINEILDISKIESGKMHLVEQEYEPEEQLRSIISMIKVKSQQKDLTFDWEIDNKLPKKLYGDAGKVKQIILNLLTNAVKYTEQGGFTLKVTVESKSAEDCAVRISVKDTGIGVKTEDLDKLFTAYERLDEEKNSSIQGTGLGLDISRRFAELMGGRLWCESEYGKGSEFIFTFSQKVVDAEGIGEFKEHEEYVAKGPYVPKFYAPDAKVLVVDDNTMNLAVFKGLIKPTKVQVETASSGLECLEKIKLNNYDIVFLDHMMPEMDGLETFIKLREINKDVPVYALTANTMTDPYKFYESKGFNGYLAKPIDTEELEYTMMYQLGDKITERPASELEKQTSDEFPENMAWIKEVDGISIEDGIKGSGGINAFINSIELFFDTIDENTKVLEDAYNDGDFKLYTIKTHALKSSARITGAMELSAFAEKMEKAGKSDDIDYITAHHEKLLNQYRLFKDKLKPIKDISADSSEDNDLPEVPENKLAGAYSAMREIVPQMDHEMMEMIISELKEYKLPAEDAEKIDSISKMVKRFDWDGIEELLK</sequence>
<evidence type="ECO:0000256" key="7">
    <source>
        <dbReference type="ARBA" id="ARBA00023012"/>
    </source>
</evidence>
<dbReference type="Gene3D" id="1.10.287.130">
    <property type="match status" value="1"/>
</dbReference>
<reference evidence="16 17" key="1">
    <citation type="submission" date="2016-11" db="EMBL/GenBank/DDBJ databases">
        <authorList>
            <person name="Jaros S."/>
            <person name="Januszkiewicz K."/>
            <person name="Wedrychowicz H."/>
        </authorList>
    </citation>
    <scope>NUCLEOTIDE SEQUENCE [LARGE SCALE GENOMIC DNA]</scope>
    <source>
        <strain evidence="16 17">DSM 14809</strain>
    </source>
</reference>
<keyword evidence="5 11" id="KW-0597">Phosphoprotein</keyword>
<comment type="catalytic activity">
    <reaction evidence="1">
        <text>ATP + protein L-histidine = ADP + protein N-phospho-L-histidine.</text>
        <dbReference type="EC" id="2.7.13.3"/>
    </reaction>
</comment>
<dbReference type="Pfam" id="PF07494">
    <property type="entry name" value="Reg_prop"/>
    <property type="match status" value="1"/>
</dbReference>
<dbReference type="Pfam" id="PF01627">
    <property type="entry name" value="Hpt"/>
    <property type="match status" value="1"/>
</dbReference>
<dbReference type="OrthoDB" id="176203at2"/>
<evidence type="ECO:0000256" key="6">
    <source>
        <dbReference type="ARBA" id="ARBA00022777"/>
    </source>
</evidence>
<dbReference type="SMART" id="SM00387">
    <property type="entry name" value="HATPase_c"/>
    <property type="match status" value="1"/>
</dbReference>
<gene>
    <name evidence="16" type="ORF">SAMN02745725_01066</name>
</gene>
<dbReference type="SMART" id="SM00448">
    <property type="entry name" value="REC"/>
    <property type="match status" value="1"/>
</dbReference>
<dbReference type="Gene3D" id="1.20.120.160">
    <property type="entry name" value="HPT domain"/>
    <property type="match status" value="1"/>
</dbReference>
<accession>A0A1M6DX62</accession>
<feature type="domain" description="Histidine kinase" evidence="13">
    <location>
        <begin position="820"/>
        <end position="1048"/>
    </location>
</feature>
<feature type="chain" id="PRO_5013110493" description="Circadian input-output histidine kinase CikA" evidence="12">
    <location>
        <begin position="30"/>
        <end position="1410"/>
    </location>
</feature>
<dbReference type="SUPFAM" id="SSF47384">
    <property type="entry name" value="Homodimeric domain of signal transducing histidine kinase"/>
    <property type="match status" value="1"/>
</dbReference>
<dbReference type="PANTHER" id="PTHR45339:SF5">
    <property type="entry name" value="HISTIDINE KINASE"/>
    <property type="match status" value="1"/>
</dbReference>
<dbReference type="GO" id="GO:0000155">
    <property type="term" value="F:phosphorelay sensor kinase activity"/>
    <property type="evidence" value="ECO:0007669"/>
    <property type="project" value="InterPro"/>
</dbReference>
<feature type="modified residue" description="4-aspartylphosphate" evidence="11">
    <location>
        <position position="1128"/>
    </location>
</feature>
<keyword evidence="6 16" id="KW-0418">Kinase</keyword>
<dbReference type="PRINTS" id="PR00344">
    <property type="entry name" value="BCTRLSENSOR"/>
</dbReference>
<keyword evidence="12" id="KW-0732">Signal</keyword>
<dbReference type="Pfam" id="PF00072">
    <property type="entry name" value="Response_reg"/>
    <property type="match status" value="1"/>
</dbReference>
<feature type="domain" description="HPt" evidence="15">
    <location>
        <begin position="1237"/>
        <end position="1330"/>
    </location>
</feature>
<organism evidence="16 17">
    <name type="scientific">Pseudobutyrivibrio xylanivorans DSM 14809</name>
    <dbReference type="NCBI Taxonomy" id="1123012"/>
    <lineage>
        <taxon>Bacteria</taxon>
        <taxon>Bacillati</taxon>
        <taxon>Bacillota</taxon>
        <taxon>Clostridia</taxon>
        <taxon>Lachnospirales</taxon>
        <taxon>Lachnospiraceae</taxon>
        <taxon>Pseudobutyrivibrio</taxon>
    </lineage>
</organism>
<dbReference type="SUPFAM" id="SSF63829">
    <property type="entry name" value="Calcium-dependent phosphotriesterase"/>
    <property type="match status" value="2"/>
</dbReference>
<dbReference type="SUPFAM" id="SSF55874">
    <property type="entry name" value="ATPase domain of HSP90 chaperone/DNA topoisomerase II/histidine kinase"/>
    <property type="match status" value="1"/>
</dbReference>
<evidence type="ECO:0000256" key="9">
    <source>
        <dbReference type="ARBA" id="ARBA00074306"/>
    </source>
</evidence>
<dbReference type="InterPro" id="IPR036641">
    <property type="entry name" value="HPT_dom_sf"/>
</dbReference>
<feature type="signal peptide" evidence="12">
    <location>
        <begin position="1"/>
        <end position="29"/>
    </location>
</feature>
<keyword evidence="17" id="KW-1185">Reference proteome</keyword>
<dbReference type="InterPro" id="IPR003661">
    <property type="entry name" value="HisK_dim/P_dom"/>
</dbReference>
<evidence type="ECO:0000313" key="17">
    <source>
        <dbReference type="Proteomes" id="UP000184185"/>
    </source>
</evidence>
<dbReference type="CDD" id="cd16922">
    <property type="entry name" value="HATPase_EvgS-ArcB-TorS-like"/>
    <property type="match status" value="1"/>
</dbReference>
<evidence type="ECO:0000259" key="13">
    <source>
        <dbReference type="PROSITE" id="PS50109"/>
    </source>
</evidence>
<dbReference type="PROSITE" id="PS50110">
    <property type="entry name" value="RESPONSE_REGULATORY"/>
    <property type="match status" value="1"/>
</dbReference>
<keyword evidence="7" id="KW-0902">Two-component regulatory system</keyword>
<dbReference type="InterPro" id="IPR036890">
    <property type="entry name" value="HATPase_C_sf"/>
</dbReference>
<dbReference type="CDD" id="cd17546">
    <property type="entry name" value="REC_hyHK_CKI1_RcsC-like"/>
    <property type="match status" value="1"/>
</dbReference>
<evidence type="ECO:0000256" key="10">
    <source>
        <dbReference type="PROSITE-ProRule" id="PRU00110"/>
    </source>
</evidence>
<evidence type="ECO:0000256" key="2">
    <source>
        <dbReference type="ARBA" id="ARBA00006402"/>
    </source>
</evidence>
<dbReference type="PROSITE" id="PS50894">
    <property type="entry name" value="HPT"/>
    <property type="match status" value="1"/>
</dbReference>
<evidence type="ECO:0000256" key="5">
    <source>
        <dbReference type="ARBA" id="ARBA00022553"/>
    </source>
</evidence>
<keyword evidence="6 16" id="KW-0808">Transferase</keyword>
<dbReference type="Gene3D" id="2.130.10.10">
    <property type="entry name" value="YVTN repeat-like/Quinoprotein amine dehydrogenase"/>
    <property type="match status" value="3"/>
</dbReference>
<dbReference type="InterPro" id="IPR001789">
    <property type="entry name" value="Sig_transdc_resp-reg_receiver"/>
</dbReference>
<evidence type="ECO:0000256" key="12">
    <source>
        <dbReference type="SAM" id="SignalP"/>
    </source>
</evidence>
<dbReference type="EC" id="2.7.13.3" evidence="3"/>
<evidence type="ECO:0000256" key="1">
    <source>
        <dbReference type="ARBA" id="ARBA00000085"/>
    </source>
</evidence>
<evidence type="ECO:0000313" key="16">
    <source>
        <dbReference type="EMBL" id="SHI77801.1"/>
    </source>
</evidence>
<feature type="modified residue" description="Phosphohistidine" evidence="10">
    <location>
        <position position="1276"/>
    </location>
</feature>
<evidence type="ECO:0000256" key="11">
    <source>
        <dbReference type="PROSITE-ProRule" id="PRU00169"/>
    </source>
</evidence>
<dbReference type="SUPFAM" id="SSF52172">
    <property type="entry name" value="CheY-like"/>
    <property type="match status" value="1"/>
</dbReference>
<dbReference type="Gene3D" id="3.40.50.2300">
    <property type="match status" value="1"/>
</dbReference>
<dbReference type="InterPro" id="IPR003594">
    <property type="entry name" value="HATPase_dom"/>
</dbReference>
<dbReference type="CDD" id="cd00082">
    <property type="entry name" value="HisKA"/>
    <property type="match status" value="1"/>
</dbReference>
<evidence type="ECO:0000259" key="15">
    <source>
        <dbReference type="PROSITE" id="PS50894"/>
    </source>
</evidence>
<dbReference type="PROSITE" id="PS50109">
    <property type="entry name" value="HIS_KIN"/>
    <property type="match status" value="1"/>
</dbReference>
<dbReference type="SMART" id="SM00388">
    <property type="entry name" value="HisKA"/>
    <property type="match status" value="1"/>
</dbReference>
<feature type="domain" description="Response regulatory" evidence="14">
    <location>
        <begin position="1079"/>
        <end position="1193"/>
    </location>
</feature>
<dbReference type="GO" id="GO:0005524">
    <property type="term" value="F:ATP binding"/>
    <property type="evidence" value="ECO:0007669"/>
    <property type="project" value="UniProtKB-KW"/>
</dbReference>
<evidence type="ECO:0000256" key="4">
    <source>
        <dbReference type="ARBA" id="ARBA00018672"/>
    </source>
</evidence>
<comment type="similarity">
    <text evidence="2">In the N-terminal section; belongs to the phytochrome family.</text>
</comment>
<evidence type="ECO:0000256" key="3">
    <source>
        <dbReference type="ARBA" id="ARBA00012438"/>
    </source>
</evidence>
<dbReference type="InterPro" id="IPR005467">
    <property type="entry name" value="His_kinase_dom"/>
</dbReference>
<comment type="function">
    <text evidence="8">May play the central regulatory role in sporulation. It may be an element of the effector pathway responsible for the activation of sporulation genes in response to nutritional stress. Spo0A may act in concert with spo0H (a sigma factor) to control the expression of some genes that are critical to the sporulation process.</text>
</comment>
<dbReference type="SUPFAM" id="SSF47226">
    <property type="entry name" value="Histidine-containing phosphotransfer domain, HPT domain"/>
    <property type="match status" value="1"/>
</dbReference>
<evidence type="ECO:0000259" key="14">
    <source>
        <dbReference type="PROSITE" id="PS50110"/>
    </source>
</evidence>
<dbReference type="EMBL" id="FQYQ01000005">
    <property type="protein sequence ID" value="SHI77801.1"/>
    <property type="molecule type" value="Genomic_DNA"/>
</dbReference>
<dbReference type="PANTHER" id="PTHR45339">
    <property type="entry name" value="HYBRID SIGNAL TRANSDUCTION HISTIDINE KINASE J"/>
    <property type="match status" value="1"/>
</dbReference>
<dbReference type="RefSeq" id="WP_072913734.1">
    <property type="nucleotide sequence ID" value="NZ_FQYQ01000005.1"/>
</dbReference>
<proteinExistence type="inferred from homology"/>